<evidence type="ECO:0000313" key="2">
    <source>
        <dbReference type="Proteomes" id="UP001230649"/>
    </source>
</evidence>
<proteinExistence type="predicted"/>
<organism evidence="1 2">
    <name type="scientific">Naganishia adeliensis</name>
    <dbReference type="NCBI Taxonomy" id="92952"/>
    <lineage>
        <taxon>Eukaryota</taxon>
        <taxon>Fungi</taxon>
        <taxon>Dikarya</taxon>
        <taxon>Basidiomycota</taxon>
        <taxon>Agaricomycotina</taxon>
        <taxon>Tremellomycetes</taxon>
        <taxon>Filobasidiales</taxon>
        <taxon>Filobasidiaceae</taxon>
        <taxon>Naganishia</taxon>
    </lineage>
</organism>
<comment type="caution">
    <text evidence="1">The sequence shown here is derived from an EMBL/GenBank/DDBJ whole genome shotgun (WGS) entry which is preliminary data.</text>
</comment>
<evidence type="ECO:0000313" key="1">
    <source>
        <dbReference type="EMBL" id="KAJ9108502.1"/>
    </source>
</evidence>
<gene>
    <name evidence="1" type="ORF">QFC20_003408</name>
</gene>
<accession>A0ACC2WA43</accession>
<dbReference type="Proteomes" id="UP001230649">
    <property type="component" value="Unassembled WGS sequence"/>
</dbReference>
<keyword evidence="2" id="KW-1185">Reference proteome</keyword>
<name>A0ACC2WA43_9TREE</name>
<protein>
    <submittedName>
        <fullName evidence="1">Uncharacterized protein</fullName>
    </submittedName>
</protein>
<reference evidence="1" key="1">
    <citation type="submission" date="2023-04" db="EMBL/GenBank/DDBJ databases">
        <title>Draft Genome sequencing of Naganishia species isolated from polar environments using Oxford Nanopore Technology.</title>
        <authorList>
            <person name="Leo P."/>
            <person name="Venkateswaran K."/>
        </authorList>
    </citation>
    <scope>NUCLEOTIDE SEQUENCE</scope>
    <source>
        <strain evidence="1">MNA-CCFEE 5262</strain>
    </source>
</reference>
<dbReference type="EMBL" id="JASBWS010000031">
    <property type="protein sequence ID" value="KAJ9108502.1"/>
    <property type="molecule type" value="Genomic_DNA"/>
</dbReference>
<sequence length="458" mass="49819">MLPDHSSSSAAFAMYGLVWTVGSIIGNTIGGTFSHPVERIPWLFRSSGLLKQHPFLLPCLITTGCTAAGLIFAWLFLKESNQAAIYAKQRNSISGSRRDSIAYSALNKGEEQDDEDDEEDATTLIGSPRSPKFLSDETEEAGEPNDSSRHHGRQNSIVKGDARTFLKQVDEENFLNMKEWGFWEVCAVRSVRRMLASLFLLSFIGGAWGAVSLLFFYTPTRSGGLGMSPGTIGTALALQGLWSTVCQLAFLNRIRMRNGVAKAFQMLNTGYVLVFLTLPLLRTVVLWTEGEHAGEKNEPRGWLTWIALLLWLGLSTYVGLCNSLSMVLVNMAAPDKGSLGAINGISTAIQCLGRVLGPSVISAVSLLLNFPPDGRGQAQLSILQALRIVHRPKSPWRTFMVDRRGSCQHLLSIGRALRHRQATWGDERDDVDAGTGSSATAFTVVGGCDSAVLPNEAA</sequence>